<accession>A0A8I6SBW3</accession>
<feature type="region of interest" description="Disordered" evidence="1">
    <location>
        <begin position="602"/>
        <end position="627"/>
    </location>
</feature>
<dbReference type="PROSITE" id="PS51038">
    <property type="entry name" value="BAH"/>
    <property type="match status" value="1"/>
</dbReference>
<dbReference type="Pfam" id="PF01426">
    <property type="entry name" value="BAH"/>
    <property type="match status" value="1"/>
</dbReference>
<feature type="compositionally biased region" description="Basic residues" evidence="1">
    <location>
        <begin position="1196"/>
        <end position="1205"/>
    </location>
</feature>
<feature type="compositionally biased region" description="Basic and acidic residues" evidence="1">
    <location>
        <begin position="1243"/>
        <end position="1273"/>
    </location>
</feature>
<dbReference type="SMART" id="SM00333">
    <property type="entry name" value="TUDOR"/>
    <property type="match status" value="1"/>
</dbReference>
<feature type="compositionally biased region" description="Polar residues" evidence="1">
    <location>
        <begin position="540"/>
        <end position="555"/>
    </location>
</feature>
<feature type="compositionally biased region" description="Basic residues" evidence="1">
    <location>
        <begin position="1213"/>
        <end position="1242"/>
    </location>
</feature>
<reference evidence="3" key="1">
    <citation type="submission" date="2022-01" db="UniProtKB">
        <authorList>
            <consortium name="EnsemblMetazoa"/>
        </authorList>
    </citation>
    <scope>IDENTIFICATION</scope>
</reference>
<evidence type="ECO:0000313" key="4">
    <source>
        <dbReference type="Proteomes" id="UP000494040"/>
    </source>
</evidence>
<keyword evidence="4" id="KW-1185">Reference proteome</keyword>
<feature type="region of interest" description="Disordered" evidence="1">
    <location>
        <begin position="421"/>
        <end position="509"/>
    </location>
</feature>
<name>A0A8I6SBW3_CIMLE</name>
<dbReference type="Pfam" id="PF24912">
    <property type="entry name" value="SH3_TNRC18"/>
    <property type="match status" value="1"/>
</dbReference>
<feature type="compositionally biased region" description="Basic residues" evidence="1">
    <location>
        <begin position="707"/>
        <end position="718"/>
    </location>
</feature>
<feature type="compositionally biased region" description="Polar residues" evidence="1">
    <location>
        <begin position="425"/>
        <end position="439"/>
    </location>
</feature>
<evidence type="ECO:0000256" key="1">
    <source>
        <dbReference type="SAM" id="MobiDB-lite"/>
    </source>
</evidence>
<evidence type="ECO:0000259" key="2">
    <source>
        <dbReference type="PROSITE" id="PS51038"/>
    </source>
</evidence>
<protein>
    <recommendedName>
        <fullName evidence="2">BAH domain-containing protein</fullName>
    </recommendedName>
</protein>
<feature type="compositionally biased region" description="Basic and acidic residues" evidence="1">
    <location>
        <begin position="1145"/>
        <end position="1157"/>
    </location>
</feature>
<dbReference type="CTD" id="42687"/>
<dbReference type="InterPro" id="IPR043151">
    <property type="entry name" value="BAH_sf"/>
</dbReference>
<dbReference type="Gene3D" id="2.30.30.140">
    <property type="match status" value="1"/>
</dbReference>
<organism evidence="3 4">
    <name type="scientific">Cimex lectularius</name>
    <name type="common">Bed bug</name>
    <name type="synonym">Acanthia lectularia</name>
    <dbReference type="NCBI Taxonomy" id="79782"/>
    <lineage>
        <taxon>Eukaryota</taxon>
        <taxon>Metazoa</taxon>
        <taxon>Ecdysozoa</taxon>
        <taxon>Arthropoda</taxon>
        <taxon>Hexapoda</taxon>
        <taxon>Insecta</taxon>
        <taxon>Pterygota</taxon>
        <taxon>Neoptera</taxon>
        <taxon>Paraneoptera</taxon>
        <taxon>Hemiptera</taxon>
        <taxon>Heteroptera</taxon>
        <taxon>Panheteroptera</taxon>
        <taxon>Cimicomorpha</taxon>
        <taxon>Cimicidae</taxon>
        <taxon>Cimex</taxon>
    </lineage>
</organism>
<feature type="compositionally biased region" description="Low complexity" evidence="1">
    <location>
        <begin position="680"/>
        <end position="691"/>
    </location>
</feature>
<dbReference type="PANTHER" id="PTHR12505:SF24">
    <property type="entry name" value="PROTEIN WINGED EYE"/>
    <property type="match status" value="1"/>
</dbReference>
<dbReference type="InterPro" id="IPR052429">
    <property type="entry name" value="BAH_domain_protein"/>
</dbReference>
<dbReference type="Pfam" id="PF21744">
    <property type="entry name" value="BAHCC1-like_Tudor"/>
    <property type="match status" value="1"/>
</dbReference>
<feature type="compositionally biased region" description="Basic residues" evidence="1">
    <location>
        <begin position="1135"/>
        <end position="1144"/>
    </location>
</feature>
<dbReference type="RefSeq" id="XP_014260619.1">
    <property type="nucleotide sequence ID" value="XM_014405133.2"/>
</dbReference>
<dbReference type="EnsemblMetazoa" id="XM_014405133.2">
    <property type="protein sequence ID" value="XP_014260619.1"/>
    <property type="gene ID" value="LOC106673135"/>
</dbReference>
<feature type="region of interest" description="Disordered" evidence="1">
    <location>
        <begin position="1076"/>
        <end position="1289"/>
    </location>
</feature>
<dbReference type="GeneID" id="106673135"/>
<evidence type="ECO:0000313" key="3">
    <source>
        <dbReference type="EnsemblMetazoa" id="XP_014260619.1"/>
    </source>
</evidence>
<dbReference type="KEGG" id="clec:106673135"/>
<feature type="region of interest" description="Disordered" evidence="1">
    <location>
        <begin position="540"/>
        <end position="560"/>
    </location>
</feature>
<feature type="region of interest" description="Disordered" evidence="1">
    <location>
        <begin position="648"/>
        <end position="797"/>
    </location>
</feature>
<dbReference type="GO" id="GO:0003682">
    <property type="term" value="F:chromatin binding"/>
    <property type="evidence" value="ECO:0007669"/>
    <property type="project" value="InterPro"/>
</dbReference>
<feature type="compositionally biased region" description="Polar residues" evidence="1">
    <location>
        <begin position="458"/>
        <end position="467"/>
    </location>
</feature>
<dbReference type="OrthoDB" id="6426227at2759"/>
<feature type="compositionally biased region" description="Basic and acidic residues" evidence="1">
    <location>
        <begin position="1101"/>
        <end position="1134"/>
    </location>
</feature>
<dbReference type="InterPro" id="IPR001025">
    <property type="entry name" value="BAH_dom"/>
</dbReference>
<dbReference type="Gene3D" id="2.30.30.490">
    <property type="match status" value="1"/>
</dbReference>
<feature type="compositionally biased region" description="Basic residues" evidence="1">
    <location>
        <begin position="1280"/>
        <end position="1289"/>
    </location>
</feature>
<feature type="domain" description="BAH" evidence="2">
    <location>
        <begin position="1335"/>
        <end position="1460"/>
    </location>
</feature>
<dbReference type="Proteomes" id="UP000494040">
    <property type="component" value="Unassembled WGS sequence"/>
</dbReference>
<proteinExistence type="predicted"/>
<dbReference type="InterPro" id="IPR056841">
    <property type="entry name" value="TNRC18_BAHCC1-like_SH3"/>
</dbReference>
<feature type="compositionally biased region" description="Pro residues" evidence="1">
    <location>
        <begin position="665"/>
        <end position="674"/>
    </location>
</feature>
<dbReference type="SMART" id="SM00439">
    <property type="entry name" value="BAH"/>
    <property type="match status" value="1"/>
</dbReference>
<dbReference type="OMA" id="TYQPYFS"/>
<dbReference type="InterPro" id="IPR002999">
    <property type="entry name" value="Tudor"/>
</dbReference>
<dbReference type="InterPro" id="IPR048924">
    <property type="entry name" value="BAHCC1-like_Tudor"/>
</dbReference>
<sequence length="1464" mass="163991">MLGSPPKPPRLWPEPPPAHSNGLDRFLYSVNGDRKPRVAHIQQPTIYPHHKVEEQVFTRGYTRSVSQVHQVITEESKISRKDTCPCKPIPGWCGKGMKEGGCSRTTPRSLIKSEPAATPCQVQEVTTSSKTDITGNNSGGIPVGIAIARQRVQQNTPSPLTVVTCQDRTTTQVPSWPLAPSHWQFAPTGNGMDQSMPIQQLVVRDPVSGQLMLLQGPGLEGGMQRAVVWPGNNVAPPMQVMQAPPQPQPVLLSDRLVTLAPQQQISDKRRQIHDPVTGVMFPCELTKSSSPTVGQGGSQGLVLQPTLSPQQFSSVLIQQMPFATSTSHHNNSLLLSTQVAEAHSLINQNLVISNHLENTVINPQIIGMESGGFSTQGGLLQHMHPSLVISHHHTETNFMRQDITPVLPSVESPVIVKQEIKTEQDNNLIDQATSPPNVSEDSKSTYEEEDESLKTIVQDASNQTETPVVSDEEVGPTKVKEENEEISVQDEGRQVESTNEDDSLSEKETVQVKTEDTFLKISSLTEPDLSGLELLSNSIAQHEKYQSSPEQNEVSQESERHYGGGLGLLCEVAANHGFFNGFTEDSPSPGTLNAQVETNTQINLPNLDTPPSLSPKPEPLEPTITPIKLSQKSELTVTKPVKKFLPLKLKKVKMERTSRENTPPSRTPTPPPQLSPLGDIKTTIAIKKITTPEPVSPDTTSKPPILPKKRPGRPKKIIKFVEDDEDIKESEEDKRKIELPPVLEPWSALPKQKVSSIPPTLTPHKKRKSLENSILEEPESSSRFQPPILTPSSPAKPPIKKMKLLKDVVKKLDSPIPPLAVPDDDLDHLPKSRIRPKLKAEAKVKSYNDDDELDEIVPVEIKEIPKTPIQPVWRISEQQGKKQKPTSVEKKKVPEKVKLVPKVEVVEPKQEEKEIELPKPSPYNQTPDCKLAEEHLNQLPCAIMMAKGGLFYTGQITQAKAEGIYEVVLEKERHRKPHIMCSEELINNAILEVRLEGTPLTTGTRICAYWSQQYNCLYPGSVSSSCGKEDKFVNVEFDDGDNGKINRDDIRLLPQDYPTIEYDPNPLSLLGKRKRLNSSTSADSNVKSHEQQADLSSPKGPVEEKADKTQNEIVEDKPVEIKKEKPFEQDDVIKPPKKKKKKPKQEKTSEKVEELSEKSLNPKAENDLDEESVDNNFPSIISSIVEDFFQSEQERKRIKKEKRRRLLLERGGRLHKHKHKDGCRTHHKRKHKHHRKHKRKHSIEKDEKNRNKTTKSDEAKTQPDKKIPKEDTTKNPQPKKLAKKNVKSKSKIAAFLPERHELWAWKGEGVKRGRALGPRGKGKKIFYKSIQRGNDLISVGDCAVFVSTGRPDRPFIGKIESLWATIKNSMAVKVSWFYHPEEAIGAPEHLNYPGGLFESPHNDCNDVQTISHKCEVVPLKDFLEKMKEDPEFLDHVYENQEIYYLAGHYDPHNESITFEPGVQQ</sequence>
<dbReference type="PANTHER" id="PTHR12505">
    <property type="entry name" value="PHD FINGER TRANSCRIPTION FACTOR"/>
    <property type="match status" value="1"/>
</dbReference>